<name>A0ABQ0IM81_9ACTN</name>
<feature type="region of interest" description="Disordered" evidence="1">
    <location>
        <begin position="289"/>
        <end position="310"/>
    </location>
</feature>
<proteinExistence type="predicted"/>
<dbReference type="EMBL" id="BAOQ01000024">
    <property type="protein sequence ID" value="GAC84658.1"/>
    <property type="molecule type" value="Genomic_DNA"/>
</dbReference>
<dbReference type="InterPro" id="IPR029016">
    <property type="entry name" value="GAF-like_dom_sf"/>
</dbReference>
<evidence type="ECO:0000313" key="3">
    <source>
        <dbReference type="Proteomes" id="UP000035021"/>
    </source>
</evidence>
<feature type="compositionally biased region" description="Low complexity" evidence="1">
    <location>
        <begin position="293"/>
        <end position="310"/>
    </location>
</feature>
<gene>
    <name evidence="2" type="ORF">GP2_024_00850</name>
</gene>
<evidence type="ECO:0000256" key="1">
    <source>
        <dbReference type="SAM" id="MobiDB-lite"/>
    </source>
</evidence>
<reference evidence="2 3" key="1">
    <citation type="submission" date="2013-02" db="EMBL/GenBank/DDBJ databases">
        <title>Whole genome shotgun sequence of Gordonia paraffinivorans NBRC 108238.</title>
        <authorList>
            <person name="Isaki-Nakamura S."/>
            <person name="Hosoyama A."/>
            <person name="Tsuchikane K."/>
            <person name="Ando Y."/>
            <person name="Baba S."/>
            <person name="Ohji S."/>
            <person name="Hamada M."/>
            <person name="Tamura T."/>
            <person name="Yamazoe A."/>
            <person name="Yamazaki S."/>
            <person name="Fujita N."/>
        </authorList>
    </citation>
    <scope>NUCLEOTIDE SEQUENCE [LARGE SCALE GENOMIC DNA]</scope>
    <source>
        <strain evidence="2 3">NBRC 108238</strain>
    </source>
</reference>
<protein>
    <recommendedName>
        <fullName evidence="4">GAF domain-containing protein</fullName>
    </recommendedName>
</protein>
<dbReference type="Gene3D" id="3.30.450.40">
    <property type="match status" value="1"/>
</dbReference>
<keyword evidence="3" id="KW-1185">Reference proteome</keyword>
<accession>A0ABQ0IM81</accession>
<organism evidence="2 3">
    <name type="scientific">Gordonia paraffinivorans NBRC 108238</name>
    <dbReference type="NCBI Taxonomy" id="1223543"/>
    <lineage>
        <taxon>Bacteria</taxon>
        <taxon>Bacillati</taxon>
        <taxon>Actinomycetota</taxon>
        <taxon>Actinomycetes</taxon>
        <taxon>Mycobacteriales</taxon>
        <taxon>Gordoniaceae</taxon>
        <taxon>Gordonia</taxon>
    </lineage>
</organism>
<dbReference type="Proteomes" id="UP000035021">
    <property type="component" value="Unassembled WGS sequence"/>
</dbReference>
<evidence type="ECO:0008006" key="4">
    <source>
        <dbReference type="Google" id="ProtNLM"/>
    </source>
</evidence>
<dbReference type="SUPFAM" id="SSF55781">
    <property type="entry name" value="GAF domain-like"/>
    <property type="match status" value="1"/>
</dbReference>
<sequence>MPEVQLLQEPQDAFASRISGVTDRIFHDRNESLKNGAALGSATIESYRRRITELTDQLPADFHDDLHRSLTGLHQEWQLAVTQDWEMNSRVTRDMDDAALELSGLERTEYLEQVPRIVGEICGFQKVLFSVVQGTHWIPVSMWAKDPTEITAIRLNDYLKDNPVIRLVGSLPEAEMARNRRPVLIENALENPRTHKPPVVLSNATDYAGAPLFVDGRIAAFLHIDRAIQSRPPNETDMLWLNRYSTSVAAMYRIQRTTKKERRLRNEMPPGSRPCSTLRQLQVRRTFRVPMPRRGATASSSAARPSNARG</sequence>
<comment type="caution">
    <text evidence="2">The sequence shown here is derived from an EMBL/GenBank/DDBJ whole genome shotgun (WGS) entry which is preliminary data.</text>
</comment>
<evidence type="ECO:0000313" key="2">
    <source>
        <dbReference type="EMBL" id="GAC84658.1"/>
    </source>
</evidence>